<dbReference type="Proteomes" id="UP000008680">
    <property type="component" value="Chromosome"/>
</dbReference>
<dbReference type="HOGENOM" id="CLU_076814_1_0_2"/>
<dbReference type="GeneID" id="8769778"/>
<dbReference type="Pfam" id="PF04919">
    <property type="entry name" value="DUF655"/>
    <property type="match status" value="1"/>
</dbReference>
<protein>
    <submittedName>
        <fullName evidence="2">RNA-binding protein</fullName>
    </submittedName>
</protein>
<organism evidence="2 3">
    <name type="scientific">Methanobrevibacter ruminantium (strain ATCC 35063 / DSM 1093 / JCM 13430 / OCM 146 / M1)</name>
    <name type="common">Methanobacterium ruminantium</name>
    <dbReference type="NCBI Taxonomy" id="634498"/>
    <lineage>
        <taxon>Archaea</taxon>
        <taxon>Methanobacteriati</taxon>
        <taxon>Methanobacteriota</taxon>
        <taxon>Methanomada group</taxon>
        <taxon>Methanobacteria</taxon>
        <taxon>Methanobacteriales</taxon>
        <taxon>Methanobacteriaceae</taxon>
        <taxon>Methanobrevibacter</taxon>
    </lineage>
</organism>
<dbReference type="PANTHER" id="PTHR40734:SF1">
    <property type="entry name" value="DNA-BINDING PROTEIN"/>
    <property type="match status" value="1"/>
</dbReference>
<dbReference type="KEGG" id="mru:mru_0159"/>
<gene>
    <name evidence="2" type="ordered locus">mru_0159</name>
</gene>
<dbReference type="InterPro" id="IPR012340">
    <property type="entry name" value="NA-bd_OB-fold"/>
</dbReference>
<proteinExistence type="predicted"/>
<dbReference type="EMBL" id="CP001719">
    <property type="protein sequence ID" value="ADC46011.1"/>
    <property type="molecule type" value="Genomic_DNA"/>
</dbReference>
<dbReference type="Gene3D" id="2.40.50.140">
    <property type="entry name" value="Nucleic acid-binding proteins"/>
    <property type="match status" value="1"/>
</dbReference>
<dbReference type="RefSeq" id="WP_012954967.1">
    <property type="nucleotide sequence ID" value="NC_013790.1"/>
</dbReference>
<feature type="compositionally biased region" description="Basic residues" evidence="1">
    <location>
        <begin position="204"/>
        <end position="235"/>
    </location>
</feature>
<dbReference type="AlphaFoldDB" id="D3DYU1"/>
<evidence type="ECO:0000313" key="3">
    <source>
        <dbReference type="Proteomes" id="UP000008680"/>
    </source>
</evidence>
<feature type="compositionally biased region" description="Low complexity" evidence="1">
    <location>
        <begin position="236"/>
        <end position="249"/>
    </location>
</feature>
<dbReference type="PATRIC" id="fig|634498.28.peg.164"/>
<feature type="region of interest" description="Disordered" evidence="1">
    <location>
        <begin position="192"/>
        <end position="249"/>
    </location>
</feature>
<dbReference type="Gene3D" id="1.10.150.280">
    <property type="entry name" value="AF1531-like domain"/>
    <property type="match status" value="1"/>
</dbReference>
<dbReference type="SUPFAM" id="SSF160975">
    <property type="entry name" value="AF1531-like"/>
    <property type="match status" value="1"/>
</dbReference>
<evidence type="ECO:0000313" key="2">
    <source>
        <dbReference type="EMBL" id="ADC46011.1"/>
    </source>
</evidence>
<reference evidence="2 3" key="1">
    <citation type="journal article" date="2010" name="PLoS ONE">
        <title>The genome sequence of the rumen methanogen Methanobrevibacter ruminantium reveals new possibilities for controlling ruminant methane emissions.</title>
        <authorList>
            <person name="Leahy S.C."/>
            <person name="Kelly W.J."/>
            <person name="Altermann E."/>
            <person name="Ronimus R.S."/>
            <person name="Yeoman C.J."/>
            <person name="Pacheco D.M."/>
            <person name="Li D."/>
            <person name="Kong Z."/>
            <person name="McTavish S."/>
            <person name="Sang C."/>
            <person name="Lambie S.C."/>
            <person name="Janssen P.H."/>
            <person name="Dey D."/>
            <person name="Attwood G.T."/>
        </authorList>
    </citation>
    <scope>NUCLEOTIDE SEQUENCE [LARGE SCALE GENOMIC DNA]</scope>
    <source>
        <strain evidence="3">ATCC 35063 / DSM 1093 / JCM 13430 / OCM 146 / M1</strain>
    </source>
</reference>
<dbReference type="eggNOG" id="arCOG04130">
    <property type="taxonomic scope" value="Archaea"/>
</dbReference>
<accession>D3DYU1</accession>
<name>D3DYU1_METRM</name>
<keyword evidence="3" id="KW-1185">Reference proteome</keyword>
<dbReference type="PANTHER" id="PTHR40734">
    <property type="entry name" value="TRNA-SPECIFIC ADENOSINE DEAMINASE-RELATED"/>
    <property type="match status" value="1"/>
</dbReference>
<dbReference type="OrthoDB" id="7902at2157"/>
<sequence>MDNPNIDNPAPKKEENVIILDYLKFGYINPERPTARGKPIAQALGVDKFTLIEVTPKQGIDLEIHEKVYIGSGKRDKINRVKGLLDYEKLTATSRIELEYAIKEIIQSKEEIYIKFFNEIDSLNIKMHKLELIPGIGKKHTQMILEERKKEPFKDFEDLKKRVPLLGDPVDMLAKRVSLELDTTQVKRGKKKYYMFTQVPSKHPSNKKRYRRGRNNRNRNNRNRKPNKNRNKKPNNKANNKATNKPKTE</sequence>
<dbReference type="InterPro" id="IPR007003">
    <property type="entry name" value="DUF655"/>
</dbReference>
<dbReference type="STRING" id="634498.mru_0159"/>
<evidence type="ECO:0000256" key="1">
    <source>
        <dbReference type="SAM" id="MobiDB-lite"/>
    </source>
</evidence>